<feature type="coiled-coil region" evidence="1">
    <location>
        <begin position="66"/>
        <end position="125"/>
    </location>
</feature>
<dbReference type="EMBL" id="NOII01000003">
    <property type="protein sequence ID" value="OYD57515.1"/>
    <property type="molecule type" value="Genomic_DNA"/>
</dbReference>
<comment type="caution">
    <text evidence="2">The sequence shown here is derived from an EMBL/GenBank/DDBJ whole genome shotgun (WGS) entry which is preliminary data.</text>
</comment>
<dbReference type="AlphaFoldDB" id="A0A235F9W5"/>
<sequence length="125" mass="14396">MGTWGTDLWEDDFSCDVQEDWNHFMDEGMAPEKATQLILNEWLVELDDYDDDEERQPYEALLYIAVAALQLENEALQNTVKNKAIQLIDAGGDLPLWEDGDPADYEKRKKVLADFRSQLEKAKAN</sequence>
<dbReference type="RefSeq" id="WP_094252865.1">
    <property type="nucleotide sequence ID" value="NZ_JBHLXL010000001.1"/>
</dbReference>
<accession>A0A235F9W5</accession>
<proteinExistence type="predicted"/>
<reference evidence="2 3" key="1">
    <citation type="submission" date="2017-07" db="EMBL/GenBank/DDBJ databases">
        <title>Fictibacillus sp. nov. GDSW-R2A3 Genome sequencing and assembly.</title>
        <authorList>
            <person name="Mayilraj S."/>
        </authorList>
    </citation>
    <scope>NUCLEOTIDE SEQUENCE [LARGE SCALE GENOMIC DNA]</scope>
    <source>
        <strain evidence="2 3">GDSW-R2A3</strain>
    </source>
</reference>
<organism evidence="2 3">
    <name type="scientific">Fictibacillus aquaticus</name>
    <dbReference type="NCBI Taxonomy" id="2021314"/>
    <lineage>
        <taxon>Bacteria</taxon>
        <taxon>Bacillati</taxon>
        <taxon>Bacillota</taxon>
        <taxon>Bacilli</taxon>
        <taxon>Bacillales</taxon>
        <taxon>Fictibacillaceae</taxon>
        <taxon>Fictibacillus</taxon>
    </lineage>
</organism>
<keyword evidence="3" id="KW-1185">Reference proteome</keyword>
<keyword evidence="1" id="KW-0175">Coiled coil</keyword>
<evidence type="ECO:0008006" key="4">
    <source>
        <dbReference type="Google" id="ProtNLM"/>
    </source>
</evidence>
<evidence type="ECO:0000313" key="3">
    <source>
        <dbReference type="Proteomes" id="UP000215059"/>
    </source>
</evidence>
<gene>
    <name evidence="2" type="ORF">CGZ90_12640</name>
</gene>
<name>A0A235F9W5_9BACL</name>
<protein>
    <recommendedName>
        <fullName evidence="4">DUF4259 domain-containing protein</fullName>
    </recommendedName>
</protein>
<dbReference type="Proteomes" id="UP000215059">
    <property type="component" value="Unassembled WGS sequence"/>
</dbReference>
<dbReference type="OrthoDB" id="362700at2"/>
<evidence type="ECO:0000313" key="2">
    <source>
        <dbReference type="EMBL" id="OYD57515.1"/>
    </source>
</evidence>
<evidence type="ECO:0000256" key="1">
    <source>
        <dbReference type="SAM" id="Coils"/>
    </source>
</evidence>